<name>A0A0M3HFN3_ASCLU</name>
<proteinExistence type="predicted"/>
<keyword evidence="1" id="KW-1185">Reference proteome</keyword>
<protein>
    <submittedName>
        <fullName evidence="2">Uncharacterized protein</fullName>
    </submittedName>
</protein>
<accession>A0A0M3HFN3</accession>
<evidence type="ECO:0000313" key="2">
    <source>
        <dbReference type="WBParaSite" id="ALUE_0000032801-mRNA-1"/>
    </source>
</evidence>
<dbReference type="Proteomes" id="UP000036681">
    <property type="component" value="Unplaced"/>
</dbReference>
<sequence length="36" mass="4456">MHIQRDVLLYLLRDICRIDRNRFVCMDQPQLHNSDQ</sequence>
<dbReference type="WBParaSite" id="ALUE_0000032801-mRNA-1">
    <property type="protein sequence ID" value="ALUE_0000032801-mRNA-1"/>
    <property type="gene ID" value="ALUE_0000032801"/>
</dbReference>
<organism evidence="1 2">
    <name type="scientific">Ascaris lumbricoides</name>
    <name type="common">Giant roundworm</name>
    <dbReference type="NCBI Taxonomy" id="6252"/>
    <lineage>
        <taxon>Eukaryota</taxon>
        <taxon>Metazoa</taxon>
        <taxon>Ecdysozoa</taxon>
        <taxon>Nematoda</taxon>
        <taxon>Chromadorea</taxon>
        <taxon>Rhabditida</taxon>
        <taxon>Spirurina</taxon>
        <taxon>Ascaridomorpha</taxon>
        <taxon>Ascaridoidea</taxon>
        <taxon>Ascarididae</taxon>
        <taxon>Ascaris</taxon>
    </lineage>
</organism>
<evidence type="ECO:0000313" key="1">
    <source>
        <dbReference type="Proteomes" id="UP000036681"/>
    </source>
</evidence>
<dbReference type="AlphaFoldDB" id="A0A0M3HFN3"/>
<reference evidence="2" key="1">
    <citation type="submission" date="2017-02" db="UniProtKB">
        <authorList>
            <consortium name="WormBaseParasite"/>
        </authorList>
    </citation>
    <scope>IDENTIFICATION</scope>
</reference>